<proteinExistence type="predicted"/>
<name>A0AAD4XUS4_9MAGN</name>
<gene>
    <name evidence="1" type="ORF">MKW98_026442</name>
</gene>
<dbReference type="AlphaFoldDB" id="A0AAD4XUS4"/>
<dbReference type="EMBL" id="JAJJMB010002585">
    <property type="protein sequence ID" value="KAI3950988.1"/>
    <property type="molecule type" value="Genomic_DNA"/>
</dbReference>
<organism evidence="1 2">
    <name type="scientific">Papaver atlanticum</name>
    <dbReference type="NCBI Taxonomy" id="357466"/>
    <lineage>
        <taxon>Eukaryota</taxon>
        <taxon>Viridiplantae</taxon>
        <taxon>Streptophyta</taxon>
        <taxon>Embryophyta</taxon>
        <taxon>Tracheophyta</taxon>
        <taxon>Spermatophyta</taxon>
        <taxon>Magnoliopsida</taxon>
        <taxon>Ranunculales</taxon>
        <taxon>Papaveraceae</taxon>
        <taxon>Papaveroideae</taxon>
        <taxon>Papaver</taxon>
    </lineage>
</organism>
<accession>A0AAD4XUS4</accession>
<dbReference type="Proteomes" id="UP001202328">
    <property type="component" value="Unassembled WGS sequence"/>
</dbReference>
<reference evidence="1" key="1">
    <citation type="submission" date="2022-04" db="EMBL/GenBank/DDBJ databases">
        <title>A functionally conserved STORR gene fusion in Papaver species that diverged 16.8 million years ago.</title>
        <authorList>
            <person name="Catania T."/>
        </authorList>
    </citation>
    <scope>NUCLEOTIDE SEQUENCE</scope>
    <source>
        <strain evidence="1">S-188037</strain>
    </source>
</reference>
<comment type="caution">
    <text evidence="1">The sequence shown here is derived from an EMBL/GenBank/DDBJ whole genome shotgun (WGS) entry which is preliminary data.</text>
</comment>
<evidence type="ECO:0000313" key="1">
    <source>
        <dbReference type="EMBL" id="KAI3950988.1"/>
    </source>
</evidence>
<protein>
    <submittedName>
        <fullName evidence="1">Uncharacterized protein</fullName>
    </submittedName>
</protein>
<sequence>MDLELLMAPHVLSLLGPTLRPMMCRNWKRASAYPCIMPDLTLQNVRWLPTITCGYVTEILSKPVQPDFWLPSEEPVMRYLLRFEVANYMGSTIFTSLDSKVRWIIRHTALDTVRMGEIPSHLFIFT</sequence>
<evidence type="ECO:0000313" key="2">
    <source>
        <dbReference type="Proteomes" id="UP001202328"/>
    </source>
</evidence>
<keyword evidence="2" id="KW-1185">Reference proteome</keyword>